<evidence type="ECO:0000313" key="3">
    <source>
        <dbReference type="Proteomes" id="UP001597063"/>
    </source>
</evidence>
<evidence type="ECO:0008006" key="4">
    <source>
        <dbReference type="Google" id="ProtNLM"/>
    </source>
</evidence>
<sequence>MSDEARALLEGGDIPGLLRHLRFHAEEMNLAEVARLMEGAAALSGFDDLREAAAAVAVQAAPQELYDFGYACVERGVPFLAVPALREALRLVPREKALVMELVSALEREERHEEAVAVLDDQSALDDWPDRYLLAHNALMAGDLDRASDEAARLATPADDRWLPARDRLARALGRAEAARSAGPLDDRDLRGWHFALGGGVLLTLSPFGFDDGMNGRFAYLGDSYDACRRSIERLRLVLDAAGQRPREVALLDDRSSRILGLATAEVLGLPARPFEPGRPSVLVVAYDLREVDAGPLWERAEEQILFEHATCWTDPPQVSADVSGVLHQTVTRPWGERLRLDPERREPERLPEDERSPEELASEIVRADPQAEPGDDGAPADGDDVLTAFVAAVRDRWLTGTRDAVHSPGPVHSSRFL</sequence>
<organism evidence="2 3">
    <name type="scientific">Actinomadura fibrosa</name>
    <dbReference type="NCBI Taxonomy" id="111802"/>
    <lineage>
        <taxon>Bacteria</taxon>
        <taxon>Bacillati</taxon>
        <taxon>Actinomycetota</taxon>
        <taxon>Actinomycetes</taxon>
        <taxon>Streptosporangiales</taxon>
        <taxon>Thermomonosporaceae</taxon>
        <taxon>Actinomadura</taxon>
    </lineage>
</organism>
<dbReference type="RefSeq" id="WP_131757218.1">
    <property type="nucleotide sequence ID" value="NZ_CAACUY010000027.1"/>
</dbReference>
<evidence type="ECO:0000256" key="1">
    <source>
        <dbReference type="SAM" id="MobiDB-lite"/>
    </source>
</evidence>
<evidence type="ECO:0000313" key="2">
    <source>
        <dbReference type="EMBL" id="MFD0683390.1"/>
    </source>
</evidence>
<keyword evidence="3" id="KW-1185">Reference proteome</keyword>
<name>A0ABW2XCL1_9ACTN</name>
<dbReference type="Proteomes" id="UP001597063">
    <property type="component" value="Unassembled WGS sequence"/>
</dbReference>
<proteinExistence type="predicted"/>
<gene>
    <name evidence="2" type="ORF">ACFQZM_02680</name>
</gene>
<feature type="compositionally biased region" description="Basic and acidic residues" evidence="1">
    <location>
        <begin position="340"/>
        <end position="359"/>
    </location>
</feature>
<protein>
    <recommendedName>
        <fullName evidence="4">Tetratricopeptide repeat protein</fullName>
    </recommendedName>
</protein>
<reference evidence="3" key="1">
    <citation type="journal article" date="2019" name="Int. J. Syst. Evol. Microbiol.">
        <title>The Global Catalogue of Microorganisms (GCM) 10K type strain sequencing project: providing services to taxonomists for standard genome sequencing and annotation.</title>
        <authorList>
            <consortium name="The Broad Institute Genomics Platform"/>
            <consortium name="The Broad Institute Genome Sequencing Center for Infectious Disease"/>
            <person name="Wu L."/>
            <person name="Ma J."/>
        </authorList>
    </citation>
    <scope>NUCLEOTIDE SEQUENCE [LARGE SCALE GENOMIC DNA]</scope>
    <source>
        <strain evidence="3">JCM 9371</strain>
    </source>
</reference>
<accession>A0ABW2XCL1</accession>
<feature type="compositionally biased region" description="Low complexity" evidence="1">
    <location>
        <begin position="368"/>
        <end position="381"/>
    </location>
</feature>
<feature type="region of interest" description="Disordered" evidence="1">
    <location>
        <begin position="340"/>
        <end position="385"/>
    </location>
</feature>
<comment type="caution">
    <text evidence="2">The sequence shown here is derived from an EMBL/GenBank/DDBJ whole genome shotgun (WGS) entry which is preliminary data.</text>
</comment>
<dbReference type="EMBL" id="JBHTGP010000002">
    <property type="protein sequence ID" value="MFD0683390.1"/>
    <property type="molecule type" value="Genomic_DNA"/>
</dbReference>